<sequence length="208" mass="22894">MRENHLDVTVEKKKRKSACGFRSFIVCGVRKTLSPSLKNYDAILGWNFLQASGSLVDCGRSQLTLDDAEVAPKKEFAKPLRLCAMTDYEIPAYSIIKISVQNPGSEDTVDTIVNGSKPLAFKKEIFLPAILVTLSCGKTAIWVVNGQSTAKVGPQDMCVAHAEPFYPDSIAVISEASSPVTKFAEGKQSTEFSQMIYLTLMMIRNEDF</sequence>
<evidence type="ECO:0000313" key="1">
    <source>
        <dbReference type="EMBL" id="GBL76980.1"/>
    </source>
</evidence>
<evidence type="ECO:0000313" key="2">
    <source>
        <dbReference type="Proteomes" id="UP000499080"/>
    </source>
</evidence>
<dbReference type="OrthoDB" id="10442148at2759"/>
<organism evidence="1 2">
    <name type="scientific">Araneus ventricosus</name>
    <name type="common">Orbweaver spider</name>
    <name type="synonym">Epeira ventricosa</name>
    <dbReference type="NCBI Taxonomy" id="182803"/>
    <lineage>
        <taxon>Eukaryota</taxon>
        <taxon>Metazoa</taxon>
        <taxon>Ecdysozoa</taxon>
        <taxon>Arthropoda</taxon>
        <taxon>Chelicerata</taxon>
        <taxon>Arachnida</taxon>
        <taxon>Araneae</taxon>
        <taxon>Araneomorphae</taxon>
        <taxon>Entelegynae</taxon>
        <taxon>Araneoidea</taxon>
        <taxon>Araneidae</taxon>
        <taxon>Araneus</taxon>
    </lineage>
</organism>
<gene>
    <name evidence="1" type="ORF">AVEN_12644_1</name>
</gene>
<dbReference type="AlphaFoldDB" id="A0A4Y2ABA2"/>
<keyword evidence="2" id="KW-1185">Reference proteome</keyword>
<dbReference type="EMBL" id="BGPR01000011">
    <property type="protein sequence ID" value="GBL76980.1"/>
    <property type="molecule type" value="Genomic_DNA"/>
</dbReference>
<accession>A0A4Y2ABA2</accession>
<comment type="caution">
    <text evidence="1">The sequence shown here is derived from an EMBL/GenBank/DDBJ whole genome shotgun (WGS) entry which is preliminary data.</text>
</comment>
<proteinExistence type="predicted"/>
<protein>
    <submittedName>
        <fullName evidence="1">Uncharacterized protein</fullName>
    </submittedName>
</protein>
<reference evidence="1 2" key="1">
    <citation type="journal article" date="2019" name="Sci. Rep.">
        <title>Orb-weaving spider Araneus ventricosus genome elucidates the spidroin gene catalogue.</title>
        <authorList>
            <person name="Kono N."/>
            <person name="Nakamura H."/>
            <person name="Ohtoshi R."/>
            <person name="Moran D.A.P."/>
            <person name="Shinohara A."/>
            <person name="Yoshida Y."/>
            <person name="Fujiwara M."/>
            <person name="Mori M."/>
            <person name="Tomita M."/>
            <person name="Arakawa K."/>
        </authorList>
    </citation>
    <scope>NUCLEOTIDE SEQUENCE [LARGE SCALE GENOMIC DNA]</scope>
</reference>
<dbReference type="Proteomes" id="UP000499080">
    <property type="component" value="Unassembled WGS sequence"/>
</dbReference>
<name>A0A4Y2ABA2_ARAVE</name>